<sequence>MELGHPGPGLRPGREEASLPGRPGPRLRPADTAAEIPGAADGGSAGLTLPGREQSRPAAPRAGGAGGGGGVPASQLVPGRARWSSLC</sequence>
<evidence type="ECO:0000313" key="1">
    <source>
        <dbReference type="EMBL" id="KAH8005188.1"/>
    </source>
</evidence>
<name>A0ACB8FIE2_9SAUR</name>
<dbReference type="Proteomes" id="UP000827872">
    <property type="component" value="Linkage Group LG04"/>
</dbReference>
<organism evidence="1 2">
    <name type="scientific">Sphaerodactylus townsendi</name>
    <dbReference type="NCBI Taxonomy" id="933632"/>
    <lineage>
        <taxon>Eukaryota</taxon>
        <taxon>Metazoa</taxon>
        <taxon>Chordata</taxon>
        <taxon>Craniata</taxon>
        <taxon>Vertebrata</taxon>
        <taxon>Euteleostomi</taxon>
        <taxon>Lepidosauria</taxon>
        <taxon>Squamata</taxon>
        <taxon>Bifurcata</taxon>
        <taxon>Gekkota</taxon>
        <taxon>Sphaerodactylidae</taxon>
        <taxon>Sphaerodactylus</taxon>
    </lineage>
</organism>
<proteinExistence type="predicted"/>
<protein>
    <submittedName>
        <fullName evidence="1">Uncharacterized protein</fullName>
    </submittedName>
</protein>
<evidence type="ECO:0000313" key="2">
    <source>
        <dbReference type="Proteomes" id="UP000827872"/>
    </source>
</evidence>
<keyword evidence="2" id="KW-1185">Reference proteome</keyword>
<gene>
    <name evidence="1" type="ORF">K3G42_024849</name>
</gene>
<reference evidence="1" key="1">
    <citation type="submission" date="2021-08" db="EMBL/GenBank/DDBJ databases">
        <title>The first chromosome-level gecko genome reveals the dynamic sex chromosomes of Neotropical dwarf geckos (Sphaerodactylidae: Sphaerodactylus).</title>
        <authorList>
            <person name="Pinto B.J."/>
            <person name="Keating S.E."/>
            <person name="Gamble T."/>
        </authorList>
    </citation>
    <scope>NUCLEOTIDE SEQUENCE</scope>
    <source>
        <strain evidence="1">TG3544</strain>
    </source>
</reference>
<dbReference type="EMBL" id="CM037617">
    <property type="protein sequence ID" value="KAH8005188.1"/>
    <property type="molecule type" value="Genomic_DNA"/>
</dbReference>
<comment type="caution">
    <text evidence="1">The sequence shown here is derived from an EMBL/GenBank/DDBJ whole genome shotgun (WGS) entry which is preliminary data.</text>
</comment>
<accession>A0ACB8FIE2</accession>